<comment type="caution">
    <text evidence="2">The sequence shown here is derived from an EMBL/GenBank/DDBJ whole genome shotgun (WGS) entry which is preliminary data.</text>
</comment>
<accession>A0A4Q7L955</accession>
<evidence type="ECO:0000256" key="1">
    <source>
        <dbReference type="SAM" id="SignalP"/>
    </source>
</evidence>
<dbReference type="EMBL" id="SGWQ01000001">
    <property type="protein sequence ID" value="RZS44952.1"/>
    <property type="molecule type" value="Genomic_DNA"/>
</dbReference>
<dbReference type="RefSeq" id="WP_165401214.1">
    <property type="nucleotide sequence ID" value="NZ_SGWQ01000001.1"/>
</dbReference>
<keyword evidence="1" id="KW-0732">Signal</keyword>
<dbReference type="AlphaFoldDB" id="A0A4Q7L955"/>
<evidence type="ECO:0000313" key="3">
    <source>
        <dbReference type="Proteomes" id="UP000294257"/>
    </source>
</evidence>
<feature type="chain" id="PRO_5038641402" evidence="1">
    <location>
        <begin position="24"/>
        <end position="50"/>
    </location>
</feature>
<reference evidence="2 3" key="1">
    <citation type="submission" date="2019-02" db="EMBL/GenBank/DDBJ databases">
        <title>Genomic Encyclopedia of Type Strains, Phase IV (KMG-IV): sequencing the most valuable type-strain genomes for metagenomic binning, comparative biology and taxonomic classification.</title>
        <authorList>
            <person name="Goeker M."/>
        </authorList>
    </citation>
    <scope>NUCLEOTIDE SEQUENCE [LARGE SCALE GENOMIC DNA]</scope>
    <source>
        <strain evidence="2 3">DSM 101727</strain>
    </source>
</reference>
<name>A0A4Q7L955_9PSEU</name>
<organism evidence="2 3">
    <name type="scientific">Herbihabitans rhizosphaerae</name>
    <dbReference type="NCBI Taxonomy" id="1872711"/>
    <lineage>
        <taxon>Bacteria</taxon>
        <taxon>Bacillati</taxon>
        <taxon>Actinomycetota</taxon>
        <taxon>Actinomycetes</taxon>
        <taxon>Pseudonocardiales</taxon>
        <taxon>Pseudonocardiaceae</taxon>
        <taxon>Herbihabitans</taxon>
    </lineage>
</organism>
<protein>
    <submittedName>
        <fullName evidence="2">Uncharacterized protein</fullName>
    </submittedName>
</protein>
<proteinExistence type="predicted"/>
<sequence>MTSERVRAAVAGLVGGSSIATLAAGTAAPGKEIWTDVTSHVVWIKQTMRG</sequence>
<gene>
    <name evidence="2" type="ORF">EV193_101833</name>
</gene>
<keyword evidence="3" id="KW-1185">Reference proteome</keyword>
<evidence type="ECO:0000313" key="2">
    <source>
        <dbReference type="EMBL" id="RZS44952.1"/>
    </source>
</evidence>
<feature type="signal peptide" evidence="1">
    <location>
        <begin position="1"/>
        <end position="23"/>
    </location>
</feature>
<dbReference type="Proteomes" id="UP000294257">
    <property type="component" value="Unassembled WGS sequence"/>
</dbReference>